<dbReference type="PRINTS" id="PR00111">
    <property type="entry name" value="ABHYDROLASE"/>
</dbReference>
<evidence type="ECO:0000256" key="3">
    <source>
        <dbReference type="HAMAP-Rule" id="MF_01660"/>
    </source>
</evidence>
<protein>
    <recommendedName>
        <fullName evidence="3">Putative 2-succinyl-6-hydroxy-2,4-cyclohexadiene-1-carboxylate synthase</fullName>
        <shortName evidence="3">SHCHC synthase</shortName>
        <ecNumber evidence="3">4.2.99.20</ecNumber>
    </recommendedName>
</protein>
<dbReference type="HAMAP" id="MF_01660">
    <property type="entry name" value="MenH"/>
    <property type="match status" value="1"/>
</dbReference>
<evidence type="ECO:0000256" key="1">
    <source>
        <dbReference type="ARBA" id="ARBA00022428"/>
    </source>
</evidence>
<dbReference type="PANTHER" id="PTHR42916">
    <property type="entry name" value="2-SUCCINYL-5-ENOLPYRUVYL-6-HYDROXY-3-CYCLOHEXENE-1-CARBOXYLATE SYNTHASE"/>
    <property type="match status" value="1"/>
</dbReference>
<keyword evidence="6" id="KW-1185">Reference proteome</keyword>
<evidence type="ECO:0000259" key="4">
    <source>
        <dbReference type="Pfam" id="PF00561"/>
    </source>
</evidence>
<dbReference type="EC" id="4.2.99.20" evidence="3"/>
<sequence>MFYQINGSDYWVEVNGEGVPLVMLHGFTGSTRTWAKVIGALSELPIQLITIDLPGHGRTEYNNQRTLSMENVCKDLKILFEENLKFSSIHLLGYSMGGRTALSFASFYPEFVDKLLLESASPGLRSLEERQERAQKDKSLATKLEAQGIEAFIDFWETIPLFDSQRLLPVEIQAAIREERLSQTVDGLSLSLRGMGTGTQPSFWEELYTLTIPVQLIVGAWDEKFSAINQAMKKMLPEAKLHVVKEAGHAVHVEQPKFFAEIVRQFMLE</sequence>
<dbReference type="NCBIfam" id="TIGR03695">
    <property type="entry name" value="menH_SHCHC"/>
    <property type="match status" value="1"/>
</dbReference>
<dbReference type="GO" id="GO:0009234">
    <property type="term" value="P:menaquinone biosynthetic process"/>
    <property type="evidence" value="ECO:0007669"/>
    <property type="project" value="UniProtKB-UniRule"/>
</dbReference>
<name>A0A1H4G7V7_9BACI</name>
<dbReference type="RefSeq" id="WP_093045863.1">
    <property type="nucleotide sequence ID" value="NZ_FNQR01000014.1"/>
</dbReference>
<comment type="pathway">
    <text evidence="3">Quinol/quinone metabolism; 1,4-dihydroxy-2-naphthoate biosynthesis; 1,4-dihydroxy-2-naphthoate from chorismate: step 3/7.</text>
</comment>
<dbReference type="InterPro" id="IPR000073">
    <property type="entry name" value="AB_hydrolase_1"/>
</dbReference>
<dbReference type="PANTHER" id="PTHR42916:SF1">
    <property type="entry name" value="PROTEIN PHYLLO, CHLOROPLASTIC"/>
    <property type="match status" value="1"/>
</dbReference>
<comment type="subunit">
    <text evidence="3">Monomer.</text>
</comment>
<dbReference type="EMBL" id="FNQR01000014">
    <property type="protein sequence ID" value="SEB04978.1"/>
    <property type="molecule type" value="Genomic_DNA"/>
</dbReference>
<dbReference type="Proteomes" id="UP000198584">
    <property type="component" value="Unassembled WGS sequence"/>
</dbReference>
<dbReference type="GO" id="GO:0070205">
    <property type="term" value="F:2-succinyl-6-hydroxy-2,4-cyclohexadiene-1-carboxylate synthase activity"/>
    <property type="evidence" value="ECO:0007669"/>
    <property type="project" value="UniProtKB-UniRule"/>
</dbReference>
<keyword evidence="1 3" id="KW-0474">Menaquinone biosynthesis</keyword>
<evidence type="ECO:0000313" key="5">
    <source>
        <dbReference type="EMBL" id="SEB04978.1"/>
    </source>
</evidence>
<comment type="pathway">
    <text evidence="3">Quinol/quinone metabolism; menaquinone biosynthesis.</text>
</comment>
<dbReference type="UniPathway" id="UPA00079"/>
<dbReference type="AlphaFoldDB" id="A0A1H4G7V7"/>
<dbReference type="Pfam" id="PF00561">
    <property type="entry name" value="Abhydrolase_1"/>
    <property type="match status" value="1"/>
</dbReference>
<organism evidence="5 6">
    <name type="scientific">Thalassobacillus cyri</name>
    <dbReference type="NCBI Taxonomy" id="571932"/>
    <lineage>
        <taxon>Bacteria</taxon>
        <taxon>Bacillati</taxon>
        <taxon>Bacillota</taxon>
        <taxon>Bacilli</taxon>
        <taxon>Bacillales</taxon>
        <taxon>Bacillaceae</taxon>
        <taxon>Thalassobacillus</taxon>
    </lineage>
</organism>
<dbReference type="InterPro" id="IPR022485">
    <property type="entry name" value="SHCHC_synthase_MenH"/>
</dbReference>
<keyword evidence="2 3" id="KW-0456">Lyase</keyword>
<comment type="similarity">
    <text evidence="3">Belongs to the AB hydrolase superfamily. MenH family.</text>
</comment>
<dbReference type="OrthoDB" id="9808398at2"/>
<dbReference type="PRINTS" id="PR00412">
    <property type="entry name" value="EPOXHYDRLASE"/>
</dbReference>
<evidence type="ECO:0000313" key="6">
    <source>
        <dbReference type="Proteomes" id="UP000198584"/>
    </source>
</evidence>
<comment type="catalytic activity">
    <reaction evidence="3">
        <text>5-enolpyruvoyl-6-hydroxy-2-succinyl-cyclohex-3-ene-1-carboxylate = (1R,6R)-6-hydroxy-2-succinyl-cyclohexa-2,4-diene-1-carboxylate + pyruvate</text>
        <dbReference type="Rhea" id="RHEA:25597"/>
        <dbReference type="ChEBI" id="CHEBI:15361"/>
        <dbReference type="ChEBI" id="CHEBI:58689"/>
        <dbReference type="ChEBI" id="CHEBI:58818"/>
        <dbReference type="EC" id="4.2.99.20"/>
    </reaction>
</comment>
<dbReference type="UniPathway" id="UPA01057">
    <property type="reaction ID" value="UER00900"/>
</dbReference>
<reference evidence="5 6" key="1">
    <citation type="submission" date="2016-10" db="EMBL/GenBank/DDBJ databases">
        <authorList>
            <person name="de Groot N.N."/>
        </authorList>
    </citation>
    <scope>NUCLEOTIDE SEQUENCE [LARGE SCALE GENOMIC DNA]</scope>
    <source>
        <strain evidence="5 6">CCM7597</strain>
    </source>
</reference>
<comment type="function">
    <text evidence="3">Catalyzes a proton abstraction reaction that results in 2,5-elimination of pyruvate from 2-succinyl-5-enolpyruvyl-6-hydroxy-3-cyclohexene-1-carboxylate (SEPHCHC) and the formation of 2-succinyl-6-hydroxy-2,4-cyclohexadiene-1-carboxylate (SHCHC).</text>
</comment>
<gene>
    <name evidence="3" type="primary">menH</name>
    <name evidence="5" type="ORF">SAMN05421743_11438</name>
</gene>
<dbReference type="InterPro" id="IPR029058">
    <property type="entry name" value="AB_hydrolase_fold"/>
</dbReference>
<dbReference type="Gene3D" id="3.40.50.1820">
    <property type="entry name" value="alpha/beta hydrolase"/>
    <property type="match status" value="1"/>
</dbReference>
<dbReference type="InterPro" id="IPR000639">
    <property type="entry name" value="Epox_hydrolase-like"/>
</dbReference>
<dbReference type="SUPFAM" id="SSF53474">
    <property type="entry name" value="alpha/beta-Hydrolases"/>
    <property type="match status" value="1"/>
</dbReference>
<dbReference type="STRING" id="571932.SAMN05421743_11438"/>
<proteinExistence type="inferred from homology"/>
<evidence type="ECO:0000256" key="2">
    <source>
        <dbReference type="ARBA" id="ARBA00023239"/>
    </source>
</evidence>
<accession>A0A1H4G7V7</accession>
<feature type="domain" description="AB hydrolase-1" evidence="4">
    <location>
        <begin position="20"/>
        <end position="255"/>
    </location>
</feature>